<reference evidence="1 2" key="1">
    <citation type="journal article" date="2023" name="G3 (Bethesda)">
        <title>A haplotype-resolved chromosome-scale genome for Quercus rubra L. provides insights into the genetics of adaptive traits for red oak species.</title>
        <authorList>
            <person name="Kapoor B."/>
            <person name="Jenkins J."/>
            <person name="Schmutz J."/>
            <person name="Zhebentyayeva T."/>
            <person name="Kuelheim C."/>
            <person name="Coggeshall M."/>
            <person name="Heim C."/>
            <person name="Lasky J.R."/>
            <person name="Leites L."/>
            <person name="Islam-Faridi N."/>
            <person name="Romero-Severson J."/>
            <person name="DeLeo V.L."/>
            <person name="Lucas S.M."/>
            <person name="Lazic D."/>
            <person name="Gailing O."/>
            <person name="Carlson J."/>
            <person name="Staton M."/>
        </authorList>
    </citation>
    <scope>NUCLEOTIDE SEQUENCE [LARGE SCALE GENOMIC DNA]</scope>
    <source>
        <strain evidence="1">Pseudo-F2</strain>
    </source>
</reference>
<sequence length="61" mass="7254">MFTRGPGHRTLCPQDERYPDFEIYLICFNCTNCSAELWIRTDPENKDCRVEEDDGFLFDDD</sequence>
<accession>A0AAN7FMG1</accession>
<protein>
    <submittedName>
        <fullName evidence="1">Uncharacterized protein</fullName>
    </submittedName>
</protein>
<dbReference type="Proteomes" id="UP001324115">
    <property type="component" value="Unassembled WGS sequence"/>
</dbReference>
<evidence type="ECO:0000313" key="1">
    <source>
        <dbReference type="EMBL" id="KAK4593346.1"/>
    </source>
</evidence>
<organism evidence="1 2">
    <name type="scientific">Quercus rubra</name>
    <name type="common">Northern red oak</name>
    <name type="synonym">Quercus borealis</name>
    <dbReference type="NCBI Taxonomy" id="3512"/>
    <lineage>
        <taxon>Eukaryota</taxon>
        <taxon>Viridiplantae</taxon>
        <taxon>Streptophyta</taxon>
        <taxon>Embryophyta</taxon>
        <taxon>Tracheophyta</taxon>
        <taxon>Spermatophyta</taxon>
        <taxon>Magnoliopsida</taxon>
        <taxon>eudicotyledons</taxon>
        <taxon>Gunneridae</taxon>
        <taxon>Pentapetalae</taxon>
        <taxon>rosids</taxon>
        <taxon>fabids</taxon>
        <taxon>Fagales</taxon>
        <taxon>Fagaceae</taxon>
        <taxon>Quercus</taxon>
    </lineage>
</organism>
<dbReference type="AlphaFoldDB" id="A0AAN7FMG1"/>
<comment type="caution">
    <text evidence="1">The sequence shown here is derived from an EMBL/GenBank/DDBJ whole genome shotgun (WGS) entry which is preliminary data.</text>
</comment>
<keyword evidence="2" id="KW-1185">Reference proteome</keyword>
<dbReference type="EMBL" id="JAXUIC010000004">
    <property type="protein sequence ID" value="KAK4593346.1"/>
    <property type="molecule type" value="Genomic_DNA"/>
</dbReference>
<evidence type="ECO:0000313" key="2">
    <source>
        <dbReference type="Proteomes" id="UP001324115"/>
    </source>
</evidence>
<name>A0AAN7FMG1_QUERU</name>
<gene>
    <name evidence="1" type="ORF">RGQ29_017459</name>
</gene>
<proteinExistence type="predicted"/>